<accession>A0ABT6ANY8</accession>
<evidence type="ECO:0000313" key="3">
    <source>
        <dbReference type="EMBL" id="MDF3834340.1"/>
    </source>
</evidence>
<dbReference type="InterPro" id="IPR025669">
    <property type="entry name" value="AAA_dom"/>
</dbReference>
<name>A0ABT6ANY8_9BURK</name>
<dbReference type="Gene3D" id="3.40.50.2300">
    <property type="match status" value="1"/>
</dbReference>
<organism evidence="3 4">
    <name type="scientific">Cupriavidus basilensis</name>
    <dbReference type="NCBI Taxonomy" id="68895"/>
    <lineage>
        <taxon>Bacteria</taxon>
        <taxon>Pseudomonadati</taxon>
        <taxon>Pseudomonadota</taxon>
        <taxon>Betaproteobacteria</taxon>
        <taxon>Burkholderiales</taxon>
        <taxon>Burkholderiaceae</taxon>
        <taxon>Cupriavidus</taxon>
    </lineage>
</organism>
<proteinExistence type="predicted"/>
<protein>
    <submittedName>
        <fullName evidence="3">AAA family ATPase</fullName>
    </submittedName>
</protein>
<dbReference type="Gene3D" id="3.40.50.300">
    <property type="entry name" value="P-loop containing nucleotide triphosphate hydrolases"/>
    <property type="match status" value="1"/>
</dbReference>
<comment type="caution">
    <text evidence="1">Lacks conserved residue(s) required for the propagation of feature annotation.</text>
</comment>
<reference evidence="3 4" key="1">
    <citation type="submission" date="2023-03" db="EMBL/GenBank/DDBJ databases">
        <title>Draft assemblies of triclosan tolerant bacteria isolated from returned activated sludge.</title>
        <authorList>
            <person name="Van Hamelsveld S."/>
        </authorList>
    </citation>
    <scope>NUCLEOTIDE SEQUENCE [LARGE SCALE GENOMIC DNA]</scope>
    <source>
        <strain evidence="3 4">GW210010_S58</strain>
    </source>
</reference>
<dbReference type="SUPFAM" id="SSF52172">
    <property type="entry name" value="CheY-like"/>
    <property type="match status" value="1"/>
</dbReference>
<evidence type="ECO:0000256" key="1">
    <source>
        <dbReference type="PROSITE-ProRule" id="PRU00169"/>
    </source>
</evidence>
<dbReference type="InterPro" id="IPR001789">
    <property type="entry name" value="Sig_transdc_resp-reg_receiver"/>
</dbReference>
<dbReference type="PANTHER" id="PTHR43384:SF13">
    <property type="entry name" value="SLR0110 PROTEIN"/>
    <property type="match status" value="1"/>
</dbReference>
<sequence>ALREQYPDLPCILVTSAQQPEILIRALRAGVRDVLAWPLDKVQLSSAVARLEANQVLQAQNSARIVSFLSCKGGAGTSFIASNLGYALSAHEGKRVLLIDLNNQFSDTSFLVSDKTPPATLPEVCAQIERMDDAFLEACLTRVNEGFDILAGPNDPIKANEVRKEQLEYILSVVSPRYDFILLDIGQSVNPLSIAALDRSDSICVIVQPSIAYARTGRRLLDILRALHYSNEKIRLVVNRHGRRDELTRVTLENILGAKIFHMLPDEPTVVDEAISHGVPVAREHKRSTIARALLAFCTALAGTPGAGRNAQPASTSPLRKLFLRAKPSPANAA</sequence>
<feature type="domain" description="Response regulatory" evidence="2">
    <location>
        <begin position="1"/>
        <end position="52"/>
    </location>
</feature>
<evidence type="ECO:0000313" key="4">
    <source>
        <dbReference type="Proteomes" id="UP001216674"/>
    </source>
</evidence>
<dbReference type="SUPFAM" id="SSF52540">
    <property type="entry name" value="P-loop containing nucleoside triphosphate hydrolases"/>
    <property type="match status" value="1"/>
</dbReference>
<dbReference type="InterPro" id="IPR011006">
    <property type="entry name" value="CheY-like_superfamily"/>
</dbReference>
<feature type="non-terminal residue" evidence="3">
    <location>
        <position position="1"/>
    </location>
</feature>
<dbReference type="PANTHER" id="PTHR43384">
    <property type="entry name" value="SEPTUM SITE-DETERMINING PROTEIN MIND HOMOLOG, CHLOROPLASTIC-RELATED"/>
    <property type="match status" value="1"/>
</dbReference>
<dbReference type="InterPro" id="IPR027417">
    <property type="entry name" value="P-loop_NTPase"/>
</dbReference>
<dbReference type="RefSeq" id="WP_276265443.1">
    <property type="nucleotide sequence ID" value="NZ_JARJLM010000262.1"/>
</dbReference>
<gene>
    <name evidence="3" type="ORF">P3W85_15460</name>
</gene>
<dbReference type="InterPro" id="IPR050625">
    <property type="entry name" value="ParA/MinD_ATPase"/>
</dbReference>
<dbReference type="Proteomes" id="UP001216674">
    <property type="component" value="Unassembled WGS sequence"/>
</dbReference>
<dbReference type="EMBL" id="JARJLM010000262">
    <property type="protein sequence ID" value="MDF3834340.1"/>
    <property type="molecule type" value="Genomic_DNA"/>
</dbReference>
<comment type="caution">
    <text evidence="3">The sequence shown here is derived from an EMBL/GenBank/DDBJ whole genome shotgun (WGS) entry which is preliminary data.</text>
</comment>
<dbReference type="PROSITE" id="PS50110">
    <property type="entry name" value="RESPONSE_REGULATORY"/>
    <property type="match status" value="1"/>
</dbReference>
<evidence type="ECO:0000259" key="2">
    <source>
        <dbReference type="PROSITE" id="PS50110"/>
    </source>
</evidence>
<dbReference type="Pfam" id="PF13614">
    <property type="entry name" value="AAA_31"/>
    <property type="match status" value="1"/>
</dbReference>
<keyword evidence="4" id="KW-1185">Reference proteome</keyword>